<protein>
    <submittedName>
        <fullName evidence="1">Uncharacterized protein</fullName>
    </submittedName>
</protein>
<dbReference type="Proteomes" id="UP000271426">
    <property type="component" value="Chromosome"/>
</dbReference>
<reference evidence="1 2" key="1">
    <citation type="submission" date="2018-11" db="EMBL/GenBank/DDBJ databases">
        <authorList>
            <person name="Kleinhagauer T."/>
            <person name="Glaeser S.P."/>
            <person name="Spergser J."/>
            <person name="Ruckert C."/>
            <person name="Kaempfer P."/>
            <person name="Busse H.-J."/>
        </authorList>
    </citation>
    <scope>NUCLEOTIDE SEQUENCE [LARGE SCALE GENOMIC DNA]</scope>
    <source>
        <strain evidence="1 2">812CH</strain>
    </source>
</reference>
<dbReference type="EMBL" id="CP033898">
    <property type="protein sequence ID" value="AZA08696.1"/>
    <property type="molecule type" value="Genomic_DNA"/>
</dbReference>
<keyword evidence="2" id="KW-1185">Reference proteome</keyword>
<evidence type="ECO:0000313" key="2">
    <source>
        <dbReference type="Proteomes" id="UP000271426"/>
    </source>
</evidence>
<dbReference type="KEGG" id="cpso:CPPEL_02825"/>
<organism evidence="1 2">
    <name type="scientific">Corynebacterium pseudopelargi</name>
    <dbReference type="NCBI Taxonomy" id="2080757"/>
    <lineage>
        <taxon>Bacteria</taxon>
        <taxon>Bacillati</taxon>
        <taxon>Actinomycetota</taxon>
        <taxon>Actinomycetes</taxon>
        <taxon>Mycobacteriales</taxon>
        <taxon>Corynebacteriaceae</taxon>
        <taxon>Corynebacterium</taxon>
    </lineage>
</organism>
<proteinExistence type="predicted"/>
<dbReference type="AlphaFoldDB" id="A0A3G6IT06"/>
<gene>
    <name evidence="1" type="ORF">CPPEL_02825</name>
</gene>
<evidence type="ECO:0000313" key="1">
    <source>
        <dbReference type="EMBL" id="AZA08696.1"/>
    </source>
</evidence>
<accession>A0A3G6IT06</accession>
<sequence>MWRTYGFDAVGAFFRGDITLRKLRVLADGLPQAGPHTRHTTNGIEYTYTDSLLWALMWGLMQNTVTTAQAAGSKKAKMPADQMPPYPWALQDKKQALGGSLGDHTQEEVLDFLDSL</sequence>
<name>A0A3G6IT06_9CORY</name>